<dbReference type="InterPro" id="IPR017907">
    <property type="entry name" value="Znf_RING_CS"/>
</dbReference>
<evidence type="ECO:0000256" key="2">
    <source>
        <dbReference type="ARBA" id="ARBA00004906"/>
    </source>
</evidence>
<dbReference type="CDD" id="cd16628">
    <property type="entry name" value="RING-HC_RBR_RNF14"/>
    <property type="match status" value="1"/>
</dbReference>
<proteinExistence type="inferred from homology"/>
<dbReference type="Gene3D" id="2.20.25.20">
    <property type="match status" value="1"/>
</dbReference>
<dbReference type="InterPro" id="IPR044066">
    <property type="entry name" value="TRIAD_supradom"/>
</dbReference>
<dbReference type="GO" id="GO:0008270">
    <property type="term" value="F:zinc ion binding"/>
    <property type="evidence" value="ECO:0007669"/>
    <property type="project" value="UniProtKB-KW"/>
</dbReference>
<dbReference type="GO" id="GO:0016567">
    <property type="term" value="P:protein ubiquitination"/>
    <property type="evidence" value="ECO:0007669"/>
    <property type="project" value="InterPro"/>
</dbReference>
<name>A0AAJ7RNG0_CEPCN</name>
<dbReference type="PROSITE" id="PS51873">
    <property type="entry name" value="TRIAD"/>
    <property type="match status" value="1"/>
</dbReference>
<dbReference type="PROSITE" id="PS50089">
    <property type="entry name" value="ZF_RING_2"/>
    <property type="match status" value="1"/>
</dbReference>
<dbReference type="SUPFAM" id="SSF54495">
    <property type="entry name" value="UBC-like"/>
    <property type="match status" value="1"/>
</dbReference>
<dbReference type="SMART" id="SM00591">
    <property type="entry name" value="RWD"/>
    <property type="match status" value="1"/>
</dbReference>
<feature type="domain" description="RWD" evidence="13">
    <location>
        <begin position="8"/>
        <end position="134"/>
    </location>
</feature>
<dbReference type="InterPro" id="IPR047548">
    <property type="entry name" value="Rcat_RBR_RNF14"/>
</dbReference>
<protein>
    <recommendedName>
        <fullName evidence="3">RBR-type E3 ubiquitin transferase</fullName>
        <ecNumber evidence="3">2.3.2.31</ecNumber>
    </recommendedName>
</protein>
<dbReference type="AlphaFoldDB" id="A0AAJ7RNG0"/>
<dbReference type="PROSITE" id="PS00518">
    <property type="entry name" value="ZF_RING_1"/>
    <property type="match status" value="1"/>
</dbReference>
<dbReference type="SUPFAM" id="SSF57850">
    <property type="entry name" value="RING/U-box"/>
    <property type="match status" value="3"/>
</dbReference>
<dbReference type="GO" id="GO:0061630">
    <property type="term" value="F:ubiquitin protein ligase activity"/>
    <property type="evidence" value="ECO:0007669"/>
    <property type="project" value="UniProtKB-EC"/>
</dbReference>
<dbReference type="PANTHER" id="PTHR11685">
    <property type="entry name" value="RBR FAMILY RING FINGER AND IBR DOMAIN-CONTAINING"/>
    <property type="match status" value="1"/>
</dbReference>
<keyword evidence="15" id="KW-1185">Reference proteome</keyword>
<keyword evidence="4" id="KW-0808">Transferase</keyword>
<dbReference type="Gene3D" id="1.20.120.1750">
    <property type="match status" value="1"/>
</dbReference>
<accession>A0AAJ7RNG0</accession>
<keyword evidence="7 11" id="KW-0863">Zinc-finger</keyword>
<dbReference type="InterPro" id="IPR013083">
    <property type="entry name" value="Znf_RING/FYVE/PHD"/>
</dbReference>
<evidence type="ECO:0000259" key="13">
    <source>
        <dbReference type="PROSITE" id="PS50908"/>
    </source>
</evidence>
<evidence type="ECO:0000256" key="7">
    <source>
        <dbReference type="ARBA" id="ARBA00022771"/>
    </source>
</evidence>
<evidence type="ECO:0000313" key="16">
    <source>
        <dbReference type="RefSeq" id="XP_024943725.1"/>
    </source>
</evidence>
<reference evidence="16" key="1">
    <citation type="submission" date="2025-08" db="UniProtKB">
        <authorList>
            <consortium name="RefSeq"/>
        </authorList>
    </citation>
    <scope>IDENTIFICATION</scope>
</reference>
<dbReference type="Pfam" id="PF05773">
    <property type="entry name" value="RWD"/>
    <property type="match status" value="1"/>
</dbReference>
<dbReference type="CDD" id="cd23820">
    <property type="entry name" value="RWD_RNF14"/>
    <property type="match status" value="1"/>
</dbReference>
<dbReference type="InterPro" id="IPR031127">
    <property type="entry name" value="E3_UB_ligase_RBR"/>
</dbReference>
<evidence type="ECO:0000256" key="11">
    <source>
        <dbReference type="PROSITE-ProRule" id="PRU00175"/>
    </source>
</evidence>
<dbReference type="PROSITE" id="PS50908">
    <property type="entry name" value="RWD"/>
    <property type="match status" value="1"/>
</dbReference>
<dbReference type="GeneID" id="107270572"/>
<evidence type="ECO:0000256" key="4">
    <source>
        <dbReference type="ARBA" id="ARBA00022679"/>
    </source>
</evidence>
<dbReference type="Pfam" id="PF22191">
    <property type="entry name" value="IBR_1"/>
    <property type="match status" value="1"/>
</dbReference>
<comment type="pathway">
    <text evidence="2">Protein modification; protein ubiquitination.</text>
</comment>
<gene>
    <name evidence="16" type="primary">LOC107270572</name>
</gene>
<dbReference type="InterPro" id="IPR001841">
    <property type="entry name" value="Znf_RING"/>
</dbReference>
<feature type="domain" description="RING-type" evidence="14">
    <location>
        <begin position="249"/>
        <end position="490"/>
    </location>
</feature>
<dbReference type="InterPro" id="IPR031128">
    <property type="entry name" value="RNF14_RING-HC_Zfn"/>
</dbReference>
<evidence type="ECO:0000256" key="9">
    <source>
        <dbReference type="ARBA" id="ARBA00022833"/>
    </source>
</evidence>
<keyword evidence="9" id="KW-0862">Zinc</keyword>
<dbReference type="CDD" id="cd20354">
    <property type="entry name" value="Rcat_RBR_RNF14"/>
    <property type="match status" value="1"/>
</dbReference>
<evidence type="ECO:0000256" key="6">
    <source>
        <dbReference type="ARBA" id="ARBA00022737"/>
    </source>
</evidence>
<evidence type="ECO:0000256" key="3">
    <source>
        <dbReference type="ARBA" id="ARBA00012251"/>
    </source>
</evidence>
<keyword evidence="5" id="KW-0479">Metal-binding</keyword>
<evidence type="ECO:0000256" key="10">
    <source>
        <dbReference type="ARBA" id="ARBA00044508"/>
    </source>
</evidence>
<dbReference type="FunFam" id="3.30.40.10:FF:000137">
    <property type="entry name" value="RanBP-type and C3HC4-type zinc finger-containing protein 1"/>
    <property type="match status" value="1"/>
</dbReference>
<dbReference type="Proteomes" id="UP000694920">
    <property type="component" value="Unplaced"/>
</dbReference>
<evidence type="ECO:0000259" key="14">
    <source>
        <dbReference type="PROSITE" id="PS51873"/>
    </source>
</evidence>
<dbReference type="EC" id="2.3.2.31" evidence="3"/>
<sequence>MDCEKQKDEIIALESIYNEEEFSYHEENNKYECTLKIFINLPYGYHFTYRDSRQPNQSVEKVPISHLPPLTLFITLPPTYPSESSPIFKLCSSWLSQPVLAKLCKKLDQLWEENKGQEILFTWIAFLKNETLEFLNIQNSVSINSAYTFYKVALEKAQNAMSVIAVQHENVKENETTDEKSVDYQQDTSKNLIKSKENKKPIPKKKYRKQKCKKINDQRAISDRPIGKNPVQMLVNYNIKRKQVEFKKNFYTCKICFADKMGEHCTQFLPCSHIFCKDCIIGYLEVRIKEGSVQNIYCPEEKCTSEATPGQVKDLVSPELFDKYDSILLSTTLHTMMDIVYCPRPHCQYPVSREPNERMANCPACQYAFCVYCKMVYHGIEPCKLKSVEKQQLVMEYQKASDERKIHLEERYGKKQLLALVHNTMSEMWIDEYTKKCPECNAAIEKSDGCNKMICWRCNTYFCWICGGRLNHKSPYLHFRDPESKCYKKLFRQVLIPLDPGDPEYDEDNLDFPAVYLGNDSDDENFSDDVFNMDDELS</sequence>
<keyword evidence="6" id="KW-0677">Repeat</keyword>
<comment type="catalytic activity">
    <reaction evidence="1">
        <text>[E2 ubiquitin-conjugating enzyme]-S-ubiquitinyl-L-cysteine + [acceptor protein]-L-lysine = [E2 ubiquitin-conjugating enzyme]-L-cysteine + [acceptor protein]-N(6)-ubiquitinyl-L-lysine.</text>
        <dbReference type="EC" id="2.3.2.31"/>
    </reaction>
</comment>
<dbReference type="InterPro" id="IPR006575">
    <property type="entry name" value="RWD_dom"/>
</dbReference>
<feature type="domain" description="RING-type" evidence="12">
    <location>
        <begin position="253"/>
        <end position="302"/>
    </location>
</feature>
<dbReference type="Pfam" id="PF01485">
    <property type="entry name" value="IBR"/>
    <property type="match status" value="1"/>
</dbReference>
<evidence type="ECO:0000256" key="5">
    <source>
        <dbReference type="ARBA" id="ARBA00022723"/>
    </source>
</evidence>
<dbReference type="InterPro" id="IPR002867">
    <property type="entry name" value="IBR_dom"/>
</dbReference>
<dbReference type="CDD" id="cd20341">
    <property type="entry name" value="BRcat_RBR_RNF14"/>
    <property type="match status" value="1"/>
</dbReference>
<evidence type="ECO:0000313" key="15">
    <source>
        <dbReference type="Proteomes" id="UP000694920"/>
    </source>
</evidence>
<keyword evidence="8" id="KW-0833">Ubl conjugation pathway</keyword>
<evidence type="ECO:0000259" key="12">
    <source>
        <dbReference type="PROSITE" id="PS50089"/>
    </source>
</evidence>
<dbReference type="InterPro" id="IPR016135">
    <property type="entry name" value="UBQ-conjugating_enzyme/RWD"/>
</dbReference>
<organism evidence="15 16">
    <name type="scientific">Cephus cinctus</name>
    <name type="common">Wheat stem sawfly</name>
    <dbReference type="NCBI Taxonomy" id="211228"/>
    <lineage>
        <taxon>Eukaryota</taxon>
        <taxon>Metazoa</taxon>
        <taxon>Ecdysozoa</taxon>
        <taxon>Arthropoda</taxon>
        <taxon>Hexapoda</taxon>
        <taxon>Insecta</taxon>
        <taxon>Pterygota</taxon>
        <taxon>Neoptera</taxon>
        <taxon>Endopterygota</taxon>
        <taxon>Hymenoptera</taxon>
        <taxon>Cephoidea</taxon>
        <taxon>Cephidae</taxon>
        <taxon>Cephus</taxon>
    </lineage>
</organism>
<dbReference type="Gene3D" id="3.30.40.10">
    <property type="entry name" value="Zinc/RING finger domain, C3HC4 (zinc finger)"/>
    <property type="match status" value="1"/>
</dbReference>
<dbReference type="RefSeq" id="XP_024943725.1">
    <property type="nucleotide sequence ID" value="XM_025087957.1"/>
</dbReference>
<dbReference type="SMART" id="SM00647">
    <property type="entry name" value="IBR"/>
    <property type="match status" value="2"/>
</dbReference>
<evidence type="ECO:0000256" key="8">
    <source>
        <dbReference type="ARBA" id="ARBA00022786"/>
    </source>
</evidence>
<comment type="similarity">
    <text evidence="10">Belongs to the RBR family. RNF14 subfamily.</text>
</comment>
<evidence type="ECO:0000256" key="1">
    <source>
        <dbReference type="ARBA" id="ARBA00001798"/>
    </source>
</evidence>
<dbReference type="Gene3D" id="3.10.110.10">
    <property type="entry name" value="Ubiquitin Conjugating Enzyme"/>
    <property type="match status" value="1"/>
</dbReference>